<keyword evidence="7" id="KW-1185">Reference proteome</keyword>
<proteinExistence type="predicted"/>
<dbReference type="InterPro" id="IPR009057">
    <property type="entry name" value="Homeodomain-like_sf"/>
</dbReference>
<evidence type="ECO:0000259" key="5">
    <source>
        <dbReference type="PROSITE" id="PS50977"/>
    </source>
</evidence>
<dbReference type="AlphaFoldDB" id="A0A1X6Y7Y7"/>
<evidence type="ECO:0000256" key="3">
    <source>
        <dbReference type="ARBA" id="ARBA00023163"/>
    </source>
</evidence>
<dbReference type="InterPro" id="IPR036271">
    <property type="entry name" value="Tet_transcr_reg_TetR-rel_C_sf"/>
</dbReference>
<name>A0A1X6Y7Y7_9RHOB</name>
<gene>
    <name evidence="6" type="primary">comR</name>
    <name evidence="6" type="ORF">ROJ8625_00394</name>
</gene>
<protein>
    <submittedName>
        <fullName evidence="6">HTH-type transcriptional repressor ComR</fullName>
    </submittedName>
</protein>
<feature type="DNA-binding region" description="H-T-H motif" evidence="4">
    <location>
        <begin position="33"/>
        <end position="52"/>
    </location>
</feature>
<feature type="domain" description="HTH tetR-type" evidence="5">
    <location>
        <begin position="10"/>
        <end position="70"/>
    </location>
</feature>
<evidence type="ECO:0000313" key="7">
    <source>
        <dbReference type="Proteomes" id="UP000193570"/>
    </source>
</evidence>
<dbReference type="Gene3D" id="1.10.10.60">
    <property type="entry name" value="Homeodomain-like"/>
    <property type="match status" value="1"/>
</dbReference>
<dbReference type="Pfam" id="PF00440">
    <property type="entry name" value="TetR_N"/>
    <property type="match status" value="1"/>
</dbReference>
<keyword evidence="1" id="KW-0805">Transcription regulation</keyword>
<keyword evidence="3" id="KW-0804">Transcription</keyword>
<evidence type="ECO:0000256" key="1">
    <source>
        <dbReference type="ARBA" id="ARBA00023015"/>
    </source>
</evidence>
<dbReference type="SUPFAM" id="SSF48498">
    <property type="entry name" value="Tetracyclin repressor-like, C-terminal domain"/>
    <property type="match status" value="1"/>
</dbReference>
<dbReference type="PROSITE" id="PS50977">
    <property type="entry name" value="HTH_TETR_2"/>
    <property type="match status" value="1"/>
</dbReference>
<evidence type="ECO:0000313" key="6">
    <source>
        <dbReference type="EMBL" id="SLN13307.1"/>
    </source>
</evidence>
<reference evidence="6 7" key="1">
    <citation type="submission" date="2017-03" db="EMBL/GenBank/DDBJ databases">
        <authorList>
            <person name="Afonso C.L."/>
            <person name="Miller P.J."/>
            <person name="Scott M.A."/>
            <person name="Spackman E."/>
            <person name="Goraichik I."/>
            <person name="Dimitrov K.M."/>
            <person name="Suarez D.L."/>
            <person name="Swayne D.E."/>
        </authorList>
    </citation>
    <scope>NUCLEOTIDE SEQUENCE [LARGE SCALE GENOMIC DNA]</scope>
    <source>
        <strain evidence="6 7">CECT 8625</strain>
    </source>
</reference>
<organism evidence="6 7">
    <name type="scientific">Roseivivax jejudonensis</name>
    <dbReference type="NCBI Taxonomy" id="1529041"/>
    <lineage>
        <taxon>Bacteria</taxon>
        <taxon>Pseudomonadati</taxon>
        <taxon>Pseudomonadota</taxon>
        <taxon>Alphaproteobacteria</taxon>
        <taxon>Rhodobacterales</taxon>
        <taxon>Roseobacteraceae</taxon>
        <taxon>Roseivivax</taxon>
    </lineage>
</organism>
<dbReference type="SUPFAM" id="SSF46689">
    <property type="entry name" value="Homeodomain-like"/>
    <property type="match status" value="1"/>
</dbReference>
<evidence type="ECO:0000256" key="4">
    <source>
        <dbReference type="PROSITE-ProRule" id="PRU00335"/>
    </source>
</evidence>
<dbReference type="InterPro" id="IPR001647">
    <property type="entry name" value="HTH_TetR"/>
</dbReference>
<evidence type="ECO:0000256" key="2">
    <source>
        <dbReference type="ARBA" id="ARBA00023125"/>
    </source>
</evidence>
<accession>A0A1X6Y7Y7</accession>
<dbReference type="GO" id="GO:0003677">
    <property type="term" value="F:DNA binding"/>
    <property type="evidence" value="ECO:0007669"/>
    <property type="project" value="UniProtKB-UniRule"/>
</dbReference>
<dbReference type="PANTHER" id="PTHR47506">
    <property type="entry name" value="TRANSCRIPTIONAL REGULATORY PROTEIN"/>
    <property type="match status" value="1"/>
</dbReference>
<dbReference type="EMBL" id="FWFK01000001">
    <property type="protein sequence ID" value="SLN13307.1"/>
    <property type="molecule type" value="Genomic_DNA"/>
</dbReference>
<dbReference type="PANTHER" id="PTHR47506:SF10">
    <property type="entry name" value="TRANSCRIPTIONAL REGULATORY PROTEIN"/>
    <property type="match status" value="1"/>
</dbReference>
<keyword evidence="2 4" id="KW-0238">DNA-binding</keyword>
<dbReference type="Proteomes" id="UP000193570">
    <property type="component" value="Unassembled WGS sequence"/>
</dbReference>
<dbReference type="Gene3D" id="1.10.357.10">
    <property type="entry name" value="Tetracycline Repressor, domain 2"/>
    <property type="match status" value="1"/>
</dbReference>
<sequence>MLLSMTRARPYDRDVALNAALDLFWRKGFHATSLKDLETALSMKPGSIYAAFTSKEALFQETLHRYFEAEQRRVRALAEQASSPLEGLVAHVRHAGRCSDTGRACMLVKTVLELSAEQSTAGAEARRYLDALRDEFRDLFVAAVAAGEIAGHDPDRMARLYQTKLIALKIEVQRGLGAVELQVLADDMAEEIAGLREAAASTTRDAASAIPSR</sequence>